<feature type="domain" description="Enoyl reductase (ER)" evidence="7">
    <location>
        <begin position="18"/>
        <end position="369"/>
    </location>
</feature>
<comment type="cofactor">
    <cofactor evidence="1 6">
        <name>Zn(2+)</name>
        <dbReference type="ChEBI" id="CHEBI:29105"/>
    </cofactor>
</comment>
<evidence type="ECO:0000256" key="2">
    <source>
        <dbReference type="ARBA" id="ARBA00022723"/>
    </source>
</evidence>
<evidence type="ECO:0000313" key="9">
    <source>
        <dbReference type="Proteomes" id="UP000295023"/>
    </source>
</evidence>
<evidence type="ECO:0000256" key="4">
    <source>
        <dbReference type="ARBA" id="ARBA00023002"/>
    </source>
</evidence>
<reference evidence="8 9" key="1">
    <citation type="submission" date="2019-03" db="EMBL/GenBank/DDBJ databases">
        <title>Paracraurococcus aquatilis NE82 genome sequence.</title>
        <authorList>
            <person name="Zhao Y."/>
            <person name="Du Z."/>
        </authorList>
    </citation>
    <scope>NUCLEOTIDE SEQUENCE [LARGE SCALE GENOMIC DNA]</scope>
    <source>
        <strain evidence="8 9">NE82</strain>
    </source>
</reference>
<accession>A0A4R4DP22</accession>
<keyword evidence="9" id="KW-1185">Reference proteome</keyword>
<dbReference type="FunFam" id="3.40.50.720:FF:000003">
    <property type="entry name" value="S-(hydroxymethyl)glutathione dehydrogenase"/>
    <property type="match status" value="1"/>
</dbReference>
<dbReference type="Gene3D" id="3.40.50.720">
    <property type="entry name" value="NAD(P)-binding Rossmann-like Domain"/>
    <property type="match status" value="1"/>
</dbReference>
<dbReference type="InterPro" id="IPR013149">
    <property type="entry name" value="ADH-like_C"/>
</dbReference>
<dbReference type="Pfam" id="PF00107">
    <property type="entry name" value="ADH_zinc_N"/>
    <property type="match status" value="1"/>
</dbReference>
<proteinExistence type="inferred from homology"/>
<evidence type="ECO:0000259" key="7">
    <source>
        <dbReference type="SMART" id="SM00829"/>
    </source>
</evidence>
<sequence>MRMQAAIMFEQGKPRPYARSHALEIEEVNLEGPGPGEILIEVAAAGLCHSDLSAIEGIRPRPLPVVIGHEGAGIVREVGEGVTDLGPGDHVITVFVASCGVCRNCVRGRPNICNAGNAARAAGTLLSGAKRISRLNGEKVNHGSGLSLFAQYAVVGRRSAVRIDRSIPLEDAAIFGCAVMTGAGAVLNTARMQAGDTIAVVGLGGVGMNALFAAVAGGAERIIAVDANPEKLGLARQWGATDTFLATEPDCAEQVRAATDGGVDTVIETAGNIRAMELAYAITARGGSVVSAGLPAQGATFSYMHAGLVSDEKSILGSYMGSCIAERDIPRFLGLYRRGKLPVGSLKSGFLPLSEINAGFDRLAEGNVLRQVLRPNG</sequence>
<dbReference type="Proteomes" id="UP000295023">
    <property type="component" value="Unassembled WGS sequence"/>
</dbReference>
<dbReference type="SMART" id="SM00829">
    <property type="entry name" value="PKS_ER"/>
    <property type="match status" value="1"/>
</dbReference>
<dbReference type="GO" id="GO:0046294">
    <property type="term" value="P:formaldehyde catabolic process"/>
    <property type="evidence" value="ECO:0007669"/>
    <property type="project" value="TreeGrafter"/>
</dbReference>
<keyword evidence="5" id="KW-0520">NAD</keyword>
<dbReference type="OrthoDB" id="9770544at2"/>
<dbReference type="Gene3D" id="3.90.180.10">
    <property type="entry name" value="Medium-chain alcohol dehydrogenases, catalytic domain"/>
    <property type="match status" value="1"/>
</dbReference>
<dbReference type="InterPro" id="IPR036291">
    <property type="entry name" value="NAD(P)-bd_dom_sf"/>
</dbReference>
<dbReference type="GO" id="GO:0005829">
    <property type="term" value="C:cytosol"/>
    <property type="evidence" value="ECO:0007669"/>
    <property type="project" value="TreeGrafter"/>
</dbReference>
<dbReference type="PANTHER" id="PTHR43880:SF12">
    <property type="entry name" value="ALCOHOL DEHYDROGENASE CLASS-3"/>
    <property type="match status" value="1"/>
</dbReference>
<dbReference type="EMBL" id="SKBM01000007">
    <property type="protein sequence ID" value="TCZ63554.1"/>
    <property type="molecule type" value="Genomic_DNA"/>
</dbReference>
<comment type="similarity">
    <text evidence="6">Belongs to the zinc-containing alcohol dehydrogenase family.</text>
</comment>
<dbReference type="AlphaFoldDB" id="A0A4R4DP22"/>
<organism evidence="8 9">
    <name type="scientific">Roseicella aquatilis</name>
    <dbReference type="NCBI Taxonomy" id="2527868"/>
    <lineage>
        <taxon>Bacteria</taxon>
        <taxon>Pseudomonadati</taxon>
        <taxon>Pseudomonadota</taxon>
        <taxon>Alphaproteobacteria</taxon>
        <taxon>Acetobacterales</taxon>
        <taxon>Roseomonadaceae</taxon>
        <taxon>Roseicella</taxon>
    </lineage>
</organism>
<keyword evidence="4" id="KW-0560">Oxidoreductase</keyword>
<evidence type="ECO:0000256" key="5">
    <source>
        <dbReference type="ARBA" id="ARBA00023027"/>
    </source>
</evidence>
<dbReference type="SUPFAM" id="SSF51735">
    <property type="entry name" value="NAD(P)-binding Rossmann-fold domains"/>
    <property type="match status" value="1"/>
</dbReference>
<dbReference type="PANTHER" id="PTHR43880">
    <property type="entry name" value="ALCOHOL DEHYDROGENASE"/>
    <property type="match status" value="1"/>
</dbReference>
<dbReference type="GO" id="GO:0008270">
    <property type="term" value="F:zinc ion binding"/>
    <property type="evidence" value="ECO:0007669"/>
    <property type="project" value="InterPro"/>
</dbReference>
<evidence type="ECO:0000256" key="3">
    <source>
        <dbReference type="ARBA" id="ARBA00022833"/>
    </source>
</evidence>
<dbReference type="InterPro" id="IPR020843">
    <property type="entry name" value="ER"/>
</dbReference>
<evidence type="ECO:0000256" key="1">
    <source>
        <dbReference type="ARBA" id="ARBA00001947"/>
    </source>
</evidence>
<dbReference type="Pfam" id="PF08240">
    <property type="entry name" value="ADH_N"/>
    <property type="match status" value="1"/>
</dbReference>
<comment type="caution">
    <text evidence="8">The sequence shown here is derived from an EMBL/GenBank/DDBJ whole genome shotgun (WGS) entry which is preliminary data.</text>
</comment>
<dbReference type="InterPro" id="IPR002328">
    <property type="entry name" value="ADH_Zn_CS"/>
</dbReference>
<keyword evidence="3 6" id="KW-0862">Zinc</keyword>
<dbReference type="CDD" id="cd08281">
    <property type="entry name" value="liver_ADH_like1"/>
    <property type="match status" value="1"/>
</dbReference>
<name>A0A4R4DP22_9PROT</name>
<evidence type="ECO:0000256" key="6">
    <source>
        <dbReference type="RuleBase" id="RU361277"/>
    </source>
</evidence>
<gene>
    <name evidence="8" type="ORF">EXY23_09165</name>
</gene>
<dbReference type="RefSeq" id="WP_132287414.1">
    <property type="nucleotide sequence ID" value="NZ_SKBM01000007.1"/>
</dbReference>
<dbReference type="InterPro" id="IPR011032">
    <property type="entry name" value="GroES-like_sf"/>
</dbReference>
<dbReference type="GO" id="GO:0051903">
    <property type="term" value="F:S-(hydroxymethyl)glutathione dehydrogenase [NAD(P)+] activity"/>
    <property type="evidence" value="ECO:0007669"/>
    <property type="project" value="TreeGrafter"/>
</dbReference>
<dbReference type="InterPro" id="IPR013154">
    <property type="entry name" value="ADH-like_N"/>
</dbReference>
<evidence type="ECO:0000313" key="8">
    <source>
        <dbReference type="EMBL" id="TCZ63554.1"/>
    </source>
</evidence>
<protein>
    <submittedName>
        <fullName evidence="8">Alcohol dehydrogenase</fullName>
    </submittedName>
</protein>
<keyword evidence="2 6" id="KW-0479">Metal-binding</keyword>
<dbReference type="PROSITE" id="PS00059">
    <property type="entry name" value="ADH_ZINC"/>
    <property type="match status" value="1"/>
</dbReference>
<dbReference type="SUPFAM" id="SSF50129">
    <property type="entry name" value="GroES-like"/>
    <property type="match status" value="2"/>
</dbReference>